<keyword evidence="1" id="KW-0808">Transferase</keyword>
<organism evidence="2 3">
    <name type="scientific">Catenisphaera adipataccumulans</name>
    <dbReference type="NCBI Taxonomy" id="700500"/>
    <lineage>
        <taxon>Bacteria</taxon>
        <taxon>Bacillati</taxon>
        <taxon>Bacillota</taxon>
        <taxon>Erysipelotrichia</taxon>
        <taxon>Erysipelotrichales</taxon>
        <taxon>Erysipelotrichaceae</taxon>
        <taxon>Catenisphaera</taxon>
    </lineage>
</organism>
<evidence type="ECO:0000313" key="2">
    <source>
        <dbReference type="EMBL" id="MBB5183445.1"/>
    </source>
</evidence>
<sequence length="295" mass="33735">MAERYDSLAAALQAVHPASPLSSQSRVGGGDINEAYVLHFEDGTSLFMKQNRKSCLPFFETEIRGLEAMRQTHTIQIPKLFGYGTDGIHAFLLMECLDGARRIPGFWDVFARELADMHKAPTEALITGFGFPTDNFIGSTPQVNQPCDSWIEFFRSQRLLPMIERTKDYFDEKELRQLYELAGRVSEFLVEPIKPSLLHGDLWAGNFMTGPDGKAWLIDPATYVGHAEADIAMTELFGGFPSEFYRAYRKYGLMQEGYEKRRNLYNLYHLLNHVHLFGYGYVPQVNRIVHQYLKS</sequence>
<evidence type="ECO:0000313" key="3">
    <source>
        <dbReference type="Proteomes" id="UP000539953"/>
    </source>
</evidence>
<dbReference type="Gene3D" id="3.30.200.20">
    <property type="entry name" value="Phosphorylase Kinase, domain 1"/>
    <property type="match status" value="1"/>
</dbReference>
<reference evidence="2 3" key="1">
    <citation type="submission" date="2020-08" db="EMBL/GenBank/DDBJ databases">
        <title>Genomic Encyclopedia of Type Strains, Phase IV (KMG-IV): sequencing the most valuable type-strain genomes for metagenomic binning, comparative biology and taxonomic classification.</title>
        <authorList>
            <person name="Goeker M."/>
        </authorList>
    </citation>
    <scope>NUCLEOTIDE SEQUENCE [LARGE SCALE GENOMIC DNA]</scope>
    <source>
        <strain evidence="2 3">DSM 25799</strain>
    </source>
</reference>
<dbReference type="EMBL" id="JACHHK010000005">
    <property type="protein sequence ID" value="MBB5183445.1"/>
    <property type="molecule type" value="Genomic_DNA"/>
</dbReference>
<accession>A0A7W8FX84</accession>
<dbReference type="PIRSF" id="PIRSF006221">
    <property type="entry name" value="Ketosamine-3-kinase"/>
    <property type="match status" value="1"/>
</dbReference>
<keyword evidence="1 2" id="KW-0418">Kinase</keyword>
<dbReference type="PANTHER" id="PTHR12149:SF8">
    <property type="entry name" value="PROTEIN-RIBULOSAMINE 3-KINASE"/>
    <property type="match status" value="1"/>
</dbReference>
<name>A0A7W8FX84_9FIRM</name>
<dbReference type="Gene3D" id="3.90.1200.10">
    <property type="match status" value="1"/>
</dbReference>
<gene>
    <name evidence="2" type="ORF">HNQ47_001467</name>
</gene>
<dbReference type="InterPro" id="IPR011009">
    <property type="entry name" value="Kinase-like_dom_sf"/>
</dbReference>
<protein>
    <submittedName>
        <fullName evidence="2">Fructosamine-3-kinase</fullName>
    </submittedName>
</protein>
<dbReference type="AlphaFoldDB" id="A0A7W8FX84"/>
<comment type="caution">
    <text evidence="2">The sequence shown here is derived from an EMBL/GenBank/DDBJ whole genome shotgun (WGS) entry which is preliminary data.</text>
</comment>
<proteinExistence type="inferred from homology"/>
<dbReference type="SUPFAM" id="SSF56112">
    <property type="entry name" value="Protein kinase-like (PK-like)"/>
    <property type="match status" value="1"/>
</dbReference>
<dbReference type="PANTHER" id="PTHR12149">
    <property type="entry name" value="FRUCTOSAMINE 3 KINASE-RELATED PROTEIN"/>
    <property type="match status" value="1"/>
</dbReference>
<dbReference type="InterPro" id="IPR016477">
    <property type="entry name" value="Fructo-/Ketosamine-3-kinase"/>
</dbReference>
<dbReference type="RefSeq" id="WP_183328736.1">
    <property type="nucleotide sequence ID" value="NZ_JACHHK010000005.1"/>
</dbReference>
<dbReference type="Proteomes" id="UP000539953">
    <property type="component" value="Unassembled WGS sequence"/>
</dbReference>
<keyword evidence="3" id="KW-1185">Reference proteome</keyword>
<dbReference type="Pfam" id="PF03881">
    <property type="entry name" value="Fructosamin_kin"/>
    <property type="match status" value="1"/>
</dbReference>
<evidence type="ECO:0000256" key="1">
    <source>
        <dbReference type="PIRNR" id="PIRNR006221"/>
    </source>
</evidence>
<dbReference type="GO" id="GO:0016301">
    <property type="term" value="F:kinase activity"/>
    <property type="evidence" value="ECO:0007669"/>
    <property type="project" value="UniProtKB-UniRule"/>
</dbReference>
<comment type="similarity">
    <text evidence="1">Belongs to the fructosamine kinase family.</text>
</comment>